<keyword evidence="10" id="KW-0963">Cytoplasm</keyword>
<evidence type="ECO:0000313" key="14">
    <source>
        <dbReference type="EMBL" id="EKM59126.1"/>
    </source>
</evidence>
<dbReference type="GO" id="GO:0006897">
    <property type="term" value="P:endocytosis"/>
    <property type="evidence" value="ECO:0007669"/>
    <property type="project" value="UniProtKB-KW"/>
</dbReference>
<evidence type="ECO:0000256" key="5">
    <source>
        <dbReference type="ARBA" id="ARBA00020357"/>
    </source>
</evidence>
<dbReference type="CDD" id="cd00174">
    <property type="entry name" value="SH3"/>
    <property type="match status" value="1"/>
</dbReference>
<dbReference type="Gene3D" id="1.10.150.50">
    <property type="entry name" value="Transcription Factor, Ets-1"/>
    <property type="match status" value="1"/>
</dbReference>
<dbReference type="InterPro" id="IPR036028">
    <property type="entry name" value="SH3-like_dom_sf"/>
</dbReference>
<evidence type="ECO:0000256" key="8">
    <source>
        <dbReference type="ARBA" id="ARBA00022753"/>
    </source>
</evidence>
<dbReference type="KEGG" id="pco:PHACADRAFT_191439"/>
<organism evidence="14 15">
    <name type="scientific">Phanerochaete carnosa (strain HHB-10118-sp)</name>
    <name type="common">White-rot fungus</name>
    <name type="synonym">Peniophora carnosa</name>
    <dbReference type="NCBI Taxonomy" id="650164"/>
    <lineage>
        <taxon>Eukaryota</taxon>
        <taxon>Fungi</taxon>
        <taxon>Dikarya</taxon>
        <taxon>Basidiomycota</taxon>
        <taxon>Agaricomycotina</taxon>
        <taxon>Agaricomycetes</taxon>
        <taxon>Polyporales</taxon>
        <taxon>Phanerochaetaceae</taxon>
        <taxon>Phanerochaete</taxon>
    </lineage>
</organism>
<feature type="compositionally biased region" description="Polar residues" evidence="12">
    <location>
        <begin position="1090"/>
        <end position="1103"/>
    </location>
</feature>
<feature type="region of interest" description="Disordered" evidence="12">
    <location>
        <begin position="280"/>
        <end position="335"/>
    </location>
</feature>
<feature type="compositionally biased region" description="Polar residues" evidence="12">
    <location>
        <begin position="1062"/>
        <end position="1075"/>
    </location>
</feature>
<dbReference type="InterPro" id="IPR003882">
    <property type="entry name" value="Pistil_extensin"/>
</dbReference>
<dbReference type="PANTHER" id="PTHR15735:SF21">
    <property type="entry name" value="PROTEIN NERVOUS WRECK"/>
    <property type="match status" value="1"/>
</dbReference>
<evidence type="ECO:0000256" key="6">
    <source>
        <dbReference type="ARBA" id="ARBA00022443"/>
    </source>
</evidence>
<dbReference type="Pfam" id="PF03983">
    <property type="entry name" value="SHD1"/>
    <property type="match status" value="1"/>
</dbReference>
<feature type="domain" description="SH3" evidence="13">
    <location>
        <begin position="7"/>
        <end position="72"/>
    </location>
</feature>
<dbReference type="InterPro" id="IPR007131">
    <property type="entry name" value="SHD1"/>
</dbReference>
<feature type="compositionally biased region" description="Polar residues" evidence="12">
    <location>
        <begin position="588"/>
        <end position="599"/>
    </location>
</feature>
<feature type="compositionally biased region" description="Pro residues" evidence="12">
    <location>
        <begin position="804"/>
        <end position="814"/>
    </location>
</feature>
<feature type="compositionally biased region" description="Gly residues" evidence="12">
    <location>
        <begin position="1167"/>
        <end position="1185"/>
    </location>
</feature>
<name>K5V8I2_PHACS</name>
<dbReference type="SMART" id="SM00326">
    <property type="entry name" value="SH3"/>
    <property type="match status" value="3"/>
</dbReference>
<feature type="region of interest" description="Disordered" evidence="12">
    <location>
        <begin position="683"/>
        <end position="872"/>
    </location>
</feature>
<keyword evidence="10" id="KW-0206">Cytoskeleton</keyword>
<evidence type="ECO:0000256" key="9">
    <source>
        <dbReference type="ARBA" id="ARBA00023203"/>
    </source>
</evidence>
<dbReference type="HOGENOM" id="CLU_006319_0_0_1"/>
<keyword evidence="9" id="KW-0009">Actin-binding</keyword>
<evidence type="ECO:0000259" key="13">
    <source>
        <dbReference type="PROSITE" id="PS50002"/>
    </source>
</evidence>
<evidence type="ECO:0000256" key="3">
    <source>
        <dbReference type="ARBA" id="ARBA00004413"/>
    </source>
</evidence>
<reference evidence="14 15" key="1">
    <citation type="journal article" date="2012" name="BMC Genomics">
        <title>Comparative genomics of the white-rot fungi, Phanerochaete carnosa and P. chrysosporium, to elucidate the genetic basis of the distinct wood types they colonize.</title>
        <authorList>
            <person name="Suzuki H."/>
            <person name="MacDonald J."/>
            <person name="Syed K."/>
            <person name="Salamov A."/>
            <person name="Hori C."/>
            <person name="Aerts A."/>
            <person name="Henrissat B."/>
            <person name="Wiebenga A."/>
            <person name="vanKuyk P.A."/>
            <person name="Barry K."/>
            <person name="Lindquist E."/>
            <person name="LaButti K."/>
            <person name="Lapidus A."/>
            <person name="Lucas S."/>
            <person name="Coutinho P."/>
            <person name="Gong Y."/>
            <person name="Samejima M."/>
            <person name="Mahadevan R."/>
            <person name="Abou-Zaid M."/>
            <person name="de Vries R.P."/>
            <person name="Igarashi K."/>
            <person name="Yadav J.S."/>
            <person name="Grigoriev I.V."/>
            <person name="Master E.R."/>
        </authorList>
    </citation>
    <scope>NUCLEOTIDE SEQUENCE [LARGE SCALE GENOMIC DNA]</scope>
    <source>
        <strain evidence="14 15">HHB-10118-sp</strain>
    </source>
</reference>
<dbReference type="InterPro" id="IPR001452">
    <property type="entry name" value="SH3_domain"/>
</dbReference>
<dbReference type="PROSITE" id="PS50002">
    <property type="entry name" value="SH3"/>
    <property type="match status" value="3"/>
</dbReference>
<protein>
    <recommendedName>
        <fullName evidence="5">Actin cytoskeleton-regulatory complex protein SLA1</fullName>
    </recommendedName>
</protein>
<comment type="subcellular location">
    <subcellularLocation>
        <location evidence="3">Cell membrane</location>
        <topology evidence="3">Peripheral membrane protein</topology>
        <orientation evidence="3">Cytoplasmic side</orientation>
    </subcellularLocation>
    <subcellularLocation>
        <location evidence="2">Cytoplasm</location>
        <location evidence="2">Cytoskeleton</location>
        <location evidence="2">Actin patch</location>
    </subcellularLocation>
    <subcellularLocation>
        <location evidence="1">Endosome membrane</location>
        <topology evidence="1">Peripheral membrane protein</topology>
        <orientation evidence="1">Cytoplasmic side</orientation>
    </subcellularLocation>
</comment>
<gene>
    <name evidence="14" type="ORF">PHACADRAFT_191439</name>
</gene>
<evidence type="ECO:0000256" key="12">
    <source>
        <dbReference type="SAM" id="MobiDB-lite"/>
    </source>
</evidence>
<dbReference type="Proteomes" id="UP000008370">
    <property type="component" value="Unassembled WGS sequence"/>
</dbReference>
<comment type="similarity">
    <text evidence="4">Belongs to the SLA1 family.</text>
</comment>
<evidence type="ECO:0000256" key="1">
    <source>
        <dbReference type="ARBA" id="ARBA00004125"/>
    </source>
</evidence>
<dbReference type="GO" id="GO:0010008">
    <property type="term" value="C:endosome membrane"/>
    <property type="evidence" value="ECO:0007669"/>
    <property type="project" value="UniProtKB-SubCell"/>
</dbReference>
<dbReference type="GeneID" id="18910765"/>
<evidence type="ECO:0000256" key="10">
    <source>
        <dbReference type="ARBA" id="ARBA00023212"/>
    </source>
</evidence>
<accession>K5V8I2</accession>
<dbReference type="OrthoDB" id="5971719at2759"/>
<dbReference type="RefSeq" id="XP_007391698.1">
    <property type="nucleotide sequence ID" value="XM_007391636.1"/>
</dbReference>
<feature type="domain" description="SH3" evidence="13">
    <location>
        <begin position="332"/>
        <end position="393"/>
    </location>
</feature>
<feature type="region of interest" description="Disordered" evidence="12">
    <location>
        <begin position="374"/>
        <end position="514"/>
    </location>
</feature>
<dbReference type="InterPro" id="IPR056996">
    <property type="entry name" value="PH_SLA1"/>
</dbReference>
<dbReference type="InParanoid" id="K5V8I2"/>
<dbReference type="AlphaFoldDB" id="K5V8I2"/>
<evidence type="ECO:0000256" key="11">
    <source>
        <dbReference type="PROSITE-ProRule" id="PRU00192"/>
    </source>
</evidence>
<dbReference type="Gene3D" id="2.30.30.40">
    <property type="entry name" value="SH3 Domains"/>
    <property type="match status" value="3"/>
</dbReference>
<dbReference type="PRINTS" id="PR00452">
    <property type="entry name" value="SH3DOMAIN"/>
</dbReference>
<feature type="compositionally biased region" description="Polar residues" evidence="12">
    <location>
        <begin position="1024"/>
        <end position="1048"/>
    </location>
</feature>
<dbReference type="GO" id="GO:0005886">
    <property type="term" value="C:plasma membrane"/>
    <property type="evidence" value="ECO:0007669"/>
    <property type="project" value="UniProtKB-SubCell"/>
</dbReference>
<proteinExistence type="inferred from homology"/>
<dbReference type="Pfam" id="PF24081">
    <property type="entry name" value="PH_SLA1"/>
    <property type="match status" value="1"/>
</dbReference>
<feature type="region of interest" description="Disordered" evidence="12">
    <location>
        <begin position="996"/>
        <end position="1185"/>
    </location>
</feature>
<dbReference type="CDD" id="cd11773">
    <property type="entry name" value="SH3_Sla1p_1"/>
    <property type="match status" value="1"/>
</dbReference>
<dbReference type="Pfam" id="PF00018">
    <property type="entry name" value="SH3_1"/>
    <property type="match status" value="2"/>
</dbReference>
<dbReference type="Gene3D" id="2.30.30.700">
    <property type="entry name" value="SLA1 homology domain 1"/>
    <property type="match status" value="1"/>
</dbReference>
<keyword evidence="15" id="KW-1185">Reference proteome</keyword>
<feature type="region of interest" description="Disordered" evidence="12">
    <location>
        <begin position="560"/>
        <end position="599"/>
    </location>
</feature>
<feature type="compositionally biased region" description="Polar residues" evidence="12">
    <location>
        <begin position="1140"/>
        <end position="1154"/>
    </location>
</feature>
<dbReference type="InterPro" id="IPR035800">
    <property type="entry name" value="Sla1_SH3_1"/>
</dbReference>
<dbReference type="GO" id="GO:0042802">
    <property type="term" value="F:identical protein binding"/>
    <property type="evidence" value="ECO:0007669"/>
    <property type="project" value="InterPro"/>
</dbReference>
<feature type="compositionally biased region" description="Low complexity" evidence="12">
    <location>
        <begin position="786"/>
        <end position="803"/>
    </location>
</feature>
<dbReference type="GO" id="GO:0030674">
    <property type="term" value="F:protein-macromolecule adaptor activity"/>
    <property type="evidence" value="ECO:0007669"/>
    <property type="project" value="InterPro"/>
</dbReference>
<feature type="compositionally biased region" description="Basic and acidic residues" evidence="12">
    <location>
        <begin position="444"/>
        <end position="481"/>
    </location>
</feature>
<dbReference type="PANTHER" id="PTHR15735">
    <property type="entry name" value="FCH AND DOUBLE SH3 DOMAINS PROTEIN"/>
    <property type="match status" value="1"/>
</dbReference>
<feature type="domain" description="SH3" evidence="13">
    <location>
        <begin position="74"/>
        <end position="135"/>
    </location>
</feature>
<evidence type="ECO:0000313" key="15">
    <source>
        <dbReference type="Proteomes" id="UP000008370"/>
    </source>
</evidence>
<feature type="region of interest" description="Disordered" evidence="12">
    <location>
        <begin position="900"/>
        <end position="926"/>
    </location>
</feature>
<keyword evidence="6 11" id="KW-0728">SH3 domain</keyword>
<evidence type="ECO:0000256" key="2">
    <source>
        <dbReference type="ARBA" id="ARBA00004134"/>
    </source>
</evidence>
<dbReference type="FunCoup" id="K5V8I2">
    <property type="interactions" value="207"/>
</dbReference>
<sequence length="1185" mass="127289">MSSDPEDYLAVLKAAYDYEPQADAEDELAVKENQLLFLLERTDDEWWKVKVKADMQDEDGPSGLIPAAYVEPAERISVVKVLYEYEAQQPGELSVGEDEVLYVYDKDEDWLLVHSQKEGGKVGYVPGNYVEEVPEEGESTPQAVASPPAVDLSKLVIPDSPPKPAYTDPAELVNKSKAKAQAGPVETWSVSEVDKKGKKKKGTLGVGNGAMFFASESDKTPVQKWQTSDILTTRIEKNKHVHIDIGGISPISLHFHAGSKDIADTILNKLQEARLPLEAQETTLAVEPPERPRSSAQKSVHFDNAAPVIIPPREDDGQSEPDEDGGEYGEEPDGPRAAVLYDFHADEEDEMSVSEGETLLVLKRDTDEWWKCRNARGQEGVLVPGTEGAGRSSTDSDASEAQAARATAERAESERREREEAERKERERKKEAEQRAKAAAAQAEADRRRREQERERQREKEKERERVADEEARRKARDSMETPRSPKANGSGSRSSAEKRPPPTANVRTWHDRTGQFRVDAAFLGFASGKLRLHKVNGVVIEVPSDKMSADDMKYVERAMAKQREQQRGSSPRGTSDDEPLEHRRRSLQPSAKTAQSSKKGPTVDWFEFFLSAGCDIDDCTRYAASFERDKIDEAILPDITESTMRSLGLREGDIIRVKKAIDARKPKPTEDVKADQLRRDEELAKQLQAQENGGTPRGEAPNLFAAGPNGALKNNVRRGRPQPSKSVPSTVDINAISSASDQIQRTGTPSRASGTPTPQLPERSNSVSLAPTPSGFDDDAWTVRPSSTTPIAPSSPANNRAAPTPPVAPPAPPVQVAAPAPAPAPAPPAAAPPAAPAPPPAPPAPSASAPPATTPAAPIQQPGMTGSSLAKKTEADVFDQLARLNVLRLQNPVITQRPASALSSGVTSPPPLSFQSGLGMGSSPAPLAQHLQAQRTGILAPPQPINGPRGPLAPVPANQALLQPLIPTNTGFNSFVPARPQSTPSYLQPQQTGILGPPPQPLLSQPTGFQAPPPPSFRPPQMTGLQGPQPTGFQGLQPTGFQGSQPVGFQPSPQPFLSQPTGFQPSGPMLSQPTGIGGNFGGISSFQNPSGSFGQVQPNPTGFNPGFGQFNATSPPPAPQPPASNQVNTNPANIFAQMKSGTFGQDDSLQPQSADKYDSLRPQPTGWGGGYQGMNGFSGGYGFQ</sequence>
<keyword evidence="7" id="KW-0254">Endocytosis</keyword>
<feature type="compositionally biased region" description="Basic and acidic residues" evidence="12">
    <location>
        <begin position="407"/>
        <end position="436"/>
    </location>
</feature>
<evidence type="ECO:0000256" key="4">
    <source>
        <dbReference type="ARBA" id="ARBA00007948"/>
    </source>
</evidence>
<dbReference type="STRING" id="650164.K5V8I2"/>
<feature type="compositionally biased region" description="Low complexity" evidence="12">
    <location>
        <begin position="847"/>
        <end position="863"/>
    </location>
</feature>
<dbReference type="SUPFAM" id="SSF50044">
    <property type="entry name" value="SH3-domain"/>
    <property type="match status" value="3"/>
</dbReference>
<feature type="compositionally biased region" description="Polar residues" evidence="12">
    <location>
        <begin position="724"/>
        <end position="772"/>
    </location>
</feature>
<dbReference type="EMBL" id="JH930469">
    <property type="protein sequence ID" value="EKM59126.1"/>
    <property type="molecule type" value="Genomic_DNA"/>
</dbReference>
<evidence type="ECO:0000256" key="7">
    <source>
        <dbReference type="ARBA" id="ARBA00022583"/>
    </source>
</evidence>
<dbReference type="GO" id="GO:0043130">
    <property type="term" value="F:ubiquitin binding"/>
    <property type="evidence" value="ECO:0007669"/>
    <property type="project" value="InterPro"/>
</dbReference>
<dbReference type="InterPro" id="IPR013761">
    <property type="entry name" value="SAM/pointed_sf"/>
</dbReference>
<feature type="compositionally biased region" description="Pro residues" evidence="12">
    <location>
        <begin position="821"/>
        <end position="846"/>
    </location>
</feature>
<dbReference type="Pfam" id="PF14604">
    <property type="entry name" value="SH3_9"/>
    <property type="match status" value="1"/>
</dbReference>
<dbReference type="GO" id="GO:0003779">
    <property type="term" value="F:actin binding"/>
    <property type="evidence" value="ECO:0007669"/>
    <property type="project" value="UniProtKB-KW"/>
</dbReference>
<keyword evidence="8" id="KW-0967">Endosome</keyword>
<feature type="compositionally biased region" description="Acidic residues" evidence="12">
    <location>
        <begin position="317"/>
        <end position="332"/>
    </location>
</feature>
<feature type="compositionally biased region" description="Low complexity" evidence="12">
    <location>
        <begin position="1050"/>
        <end position="1061"/>
    </location>
</feature>
<dbReference type="PRINTS" id="PR01218">
    <property type="entry name" value="PSTLEXTENSIN"/>
</dbReference>
<dbReference type="GO" id="GO:0030479">
    <property type="term" value="C:actin cortical patch"/>
    <property type="evidence" value="ECO:0007669"/>
    <property type="project" value="UniProtKB-SubCell"/>
</dbReference>